<accession>A0A1M6S9G6</accession>
<dbReference type="SUPFAM" id="SSF55729">
    <property type="entry name" value="Acyl-CoA N-acyltransferases (Nat)"/>
    <property type="match status" value="1"/>
</dbReference>
<dbReference type="Proteomes" id="UP000184130">
    <property type="component" value="Unassembled WGS sequence"/>
</dbReference>
<proteinExistence type="predicted"/>
<dbReference type="RefSeq" id="WP_073204806.1">
    <property type="nucleotide sequence ID" value="NZ_FRBD01000003.1"/>
</dbReference>
<sequence>MDKLHYIEIREATKPQAAEIASLIMMAMTDDCCLYFCGDGYGLEDFHSMMTMLVEREDSQYSYRNTLIAMDGDKVVGISVSYDGGRLHELRRAFINAAKECLGKDHSGMDDETQAGELYLDSLAVLPEYRRQGIASTLLLATKERANQYGLPCVGLLVDKDNPDGEALYSSVGFRYVGDNRWGGHPMKHMIL</sequence>
<protein>
    <submittedName>
        <fullName evidence="4">DNA-3-methyladenine glycosylase I</fullName>
    </submittedName>
</protein>
<name>A0A1M6S9G6_XYLRU</name>
<dbReference type="InterPro" id="IPR050832">
    <property type="entry name" value="Bact_Acetyltransf"/>
</dbReference>
<evidence type="ECO:0000259" key="3">
    <source>
        <dbReference type="PROSITE" id="PS51186"/>
    </source>
</evidence>
<reference evidence="4 5" key="1">
    <citation type="submission" date="2016-11" db="EMBL/GenBank/DDBJ databases">
        <authorList>
            <person name="Jaros S."/>
            <person name="Januszkiewicz K."/>
            <person name="Wedrychowicz H."/>
        </authorList>
    </citation>
    <scope>NUCLEOTIDE SEQUENCE [LARGE SCALE GENOMIC DNA]</scope>
    <source>
        <strain evidence="4 5">KHT3</strain>
    </source>
</reference>
<organism evidence="4 5">
    <name type="scientific">Xylanibacter ruminicola</name>
    <name type="common">Prevotella ruminicola</name>
    <dbReference type="NCBI Taxonomy" id="839"/>
    <lineage>
        <taxon>Bacteria</taxon>
        <taxon>Pseudomonadati</taxon>
        <taxon>Bacteroidota</taxon>
        <taxon>Bacteroidia</taxon>
        <taxon>Bacteroidales</taxon>
        <taxon>Prevotellaceae</taxon>
        <taxon>Xylanibacter</taxon>
    </lineage>
</organism>
<evidence type="ECO:0000313" key="5">
    <source>
        <dbReference type="Proteomes" id="UP000184130"/>
    </source>
</evidence>
<gene>
    <name evidence="4" type="ORF">SAMN05216463_10355</name>
</gene>
<dbReference type="EMBL" id="FRBD01000003">
    <property type="protein sequence ID" value="SHK41329.1"/>
    <property type="molecule type" value="Genomic_DNA"/>
</dbReference>
<dbReference type="InterPro" id="IPR016181">
    <property type="entry name" value="Acyl_CoA_acyltransferase"/>
</dbReference>
<feature type="domain" description="N-acetyltransferase" evidence="3">
    <location>
        <begin position="7"/>
        <end position="192"/>
    </location>
</feature>
<keyword evidence="1" id="KW-0808">Transferase</keyword>
<evidence type="ECO:0000256" key="1">
    <source>
        <dbReference type="ARBA" id="ARBA00022679"/>
    </source>
</evidence>
<keyword evidence="2" id="KW-0012">Acyltransferase</keyword>
<dbReference type="GO" id="GO:0016747">
    <property type="term" value="F:acyltransferase activity, transferring groups other than amino-acyl groups"/>
    <property type="evidence" value="ECO:0007669"/>
    <property type="project" value="InterPro"/>
</dbReference>
<dbReference type="Pfam" id="PF00583">
    <property type="entry name" value="Acetyltransf_1"/>
    <property type="match status" value="1"/>
</dbReference>
<dbReference type="PROSITE" id="PS51186">
    <property type="entry name" value="GNAT"/>
    <property type="match status" value="1"/>
</dbReference>
<evidence type="ECO:0000313" key="4">
    <source>
        <dbReference type="EMBL" id="SHK41329.1"/>
    </source>
</evidence>
<dbReference type="OrthoDB" id="5319888at2"/>
<dbReference type="Gene3D" id="3.40.630.30">
    <property type="match status" value="1"/>
</dbReference>
<dbReference type="PANTHER" id="PTHR43877">
    <property type="entry name" value="AMINOALKYLPHOSPHONATE N-ACETYLTRANSFERASE-RELATED-RELATED"/>
    <property type="match status" value="1"/>
</dbReference>
<dbReference type="AlphaFoldDB" id="A0A1M6S9G6"/>
<dbReference type="InterPro" id="IPR000182">
    <property type="entry name" value="GNAT_dom"/>
</dbReference>
<evidence type="ECO:0000256" key="2">
    <source>
        <dbReference type="ARBA" id="ARBA00023315"/>
    </source>
</evidence>
<dbReference type="CDD" id="cd04301">
    <property type="entry name" value="NAT_SF"/>
    <property type="match status" value="1"/>
</dbReference>